<dbReference type="InterPro" id="IPR036047">
    <property type="entry name" value="F-box-like_dom_sf"/>
</dbReference>
<dbReference type="InterPro" id="IPR036322">
    <property type="entry name" value="WD40_repeat_dom_sf"/>
</dbReference>
<accession>A0A0L0DEP9</accession>
<dbReference type="OrthoDB" id="1930760at2759"/>
<proteinExistence type="predicted"/>
<keyword evidence="1" id="KW-0853">WD repeat</keyword>
<reference evidence="5 6" key="1">
    <citation type="submission" date="2010-05" db="EMBL/GenBank/DDBJ databases">
        <title>The Genome Sequence of Thecamonas trahens ATCC 50062.</title>
        <authorList>
            <consortium name="The Broad Institute Genome Sequencing Platform"/>
            <person name="Russ C."/>
            <person name="Cuomo C."/>
            <person name="Shea T."/>
            <person name="Young S.K."/>
            <person name="Zeng Q."/>
            <person name="Koehrsen M."/>
            <person name="Haas B."/>
            <person name="Borodovsky M."/>
            <person name="Guigo R."/>
            <person name="Alvarado L."/>
            <person name="Berlin A."/>
            <person name="Bochicchio J."/>
            <person name="Borenstein D."/>
            <person name="Chapman S."/>
            <person name="Chen Z."/>
            <person name="Freedman E."/>
            <person name="Gellesch M."/>
            <person name="Goldberg J."/>
            <person name="Griggs A."/>
            <person name="Gujja S."/>
            <person name="Heilman E."/>
            <person name="Heiman D."/>
            <person name="Hepburn T."/>
            <person name="Howarth C."/>
            <person name="Jen D."/>
            <person name="Larson L."/>
            <person name="Mehta T."/>
            <person name="Park D."/>
            <person name="Pearson M."/>
            <person name="Roberts A."/>
            <person name="Saif S."/>
            <person name="Shenoy N."/>
            <person name="Sisk P."/>
            <person name="Stolte C."/>
            <person name="Sykes S."/>
            <person name="Thomson T."/>
            <person name="Walk T."/>
            <person name="White J."/>
            <person name="Yandava C."/>
            <person name="Burger G."/>
            <person name="Gray M.W."/>
            <person name="Holland P.W.H."/>
            <person name="King N."/>
            <person name="Lang F.B.F."/>
            <person name="Roger A.J."/>
            <person name="Ruiz-Trillo I."/>
            <person name="Lander E."/>
            <person name="Nusbaum C."/>
        </authorList>
    </citation>
    <scope>NUCLEOTIDE SEQUENCE [LARGE SCALE GENOMIC DNA]</scope>
    <source>
        <strain evidence="5 6">ATCC 50062</strain>
    </source>
</reference>
<keyword evidence="6" id="KW-1185">Reference proteome</keyword>
<sequence length="505" mass="52894">MNVLYTGKSPDGTSATVHVDGRMYTIPSSWLPEDEPTEGTWLTARRLEANRLLSATNERVLGLPDEVALMILEQLDDRSLAAASAVARAWHRLAVDSGLWNKRSSVVWGSAYGGSGRALQSGKAGYVARAAHHARWMTGDVVYLDPSGSTLPKAGRKGKKVGRGVPGGEGVDFVPAFRTSVHSAMISTAEFTSDGLLMTGGWDGAVVTYALGATGGLTHVMPTARFDLGLNNINALAVCDGSTFASAGGHARTVWDVVSAPWADGDVVLSCGQDARVVMWDVRQGCAASEMVAAQRPVVSLAAQVLGGAQLVYAAAEESTVAVYDARRPSSPLQTLELPGRGTLVGVHGDDVVFSAALSSNGGGRLIDVRPDAGDAGGAGPSAAADEGSGIHGSVSHFVWCDGRLEMRGEYLTGRGTPHGFVLDEAKFGFAAYSEVVLWSRVDADRDDPLGVTRRPRLLRDVGDNSVLGLATTDDLLVTCGEWIDSSSGTAAFVGNLTVRQFVPQ</sequence>
<feature type="region of interest" description="Disordered" evidence="3">
    <location>
        <begin position="369"/>
        <end position="388"/>
    </location>
</feature>
<feature type="domain" description="F-box" evidence="4">
    <location>
        <begin position="57"/>
        <end position="103"/>
    </location>
</feature>
<dbReference type="InterPro" id="IPR001680">
    <property type="entry name" value="WD40_rpt"/>
</dbReference>
<dbReference type="InterPro" id="IPR015943">
    <property type="entry name" value="WD40/YVTN_repeat-like_dom_sf"/>
</dbReference>
<evidence type="ECO:0000313" key="5">
    <source>
        <dbReference type="EMBL" id="KNC50700.1"/>
    </source>
</evidence>
<dbReference type="Gene3D" id="2.130.10.10">
    <property type="entry name" value="YVTN repeat-like/Quinoprotein amine dehydrogenase"/>
    <property type="match status" value="1"/>
</dbReference>
<dbReference type="SUPFAM" id="SSF50978">
    <property type="entry name" value="WD40 repeat-like"/>
    <property type="match status" value="1"/>
</dbReference>
<dbReference type="SUPFAM" id="SSF81383">
    <property type="entry name" value="F-box domain"/>
    <property type="match status" value="1"/>
</dbReference>
<organism evidence="5 6">
    <name type="scientific">Thecamonas trahens ATCC 50062</name>
    <dbReference type="NCBI Taxonomy" id="461836"/>
    <lineage>
        <taxon>Eukaryota</taxon>
        <taxon>Apusozoa</taxon>
        <taxon>Apusomonadida</taxon>
        <taxon>Apusomonadidae</taxon>
        <taxon>Thecamonas</taxon>
    </lineage>
</organism>
<dbReference type="GeneID" id="25560638"/>
<evidence type="ECO:0000256" key="3">
    <source>
        <dbReference type="SAM" id="MobiDB-lite"/>
    </source>
</evidence>
<protein>
    <recommendedName>
        <fullName evidence="4">F-box domain-containing protein</fullName>
    </recommendedName>
</protein>
<keyword evidence="2" id="KW-0677">Repeat</keyword>
<evidence type="ECO:0000256" key="2">
    <source>
        <dbReference type="ARBA" id="ARBA00022737"/>
    </source>
</evidence>
<dbReference type="SMART" id="SM00256">
    <property type="entry name" value="FBOX"/>
    <property type="match status" value="1"/>
</dbReference>
<dbReference type="Proteomes" id="UP000054408">
    <property type="component" value="Unassembled WGS sequence"/>
</dbReference>
<name>A0A0L0DEP9_THETB</name>
<dbReference type="RefSeq" id="XP_013762577.1">
    <property type="nucleotide sequence ID" value="XM_013907123.1"/>
</dbReference>
<evidence type="ECO:0000256" key="1">
    <source>
        <dbReference type="ARBA" id="ARBA00022574"/>
    </source>
</evidence>
<dbReference type="EMBL" id="GL349435">
    <property type="protein sequence ID" value="KNC50700.1"/>
    <property type="molecule type" value="Genomic_DNA"/>
</dbReference>
<dbReference type="SMART" id="SM00320">
    <property type="entry name" value="WD40"/>
    <property type="match status" value="3"/>
</dbReference>
<evidence type="ECO:0000313" key="6">
    <source>
        <dbReference type="Proteomes" id="UP000054408"/>
    </source>
</evidence>
<dbReference type="AlphaFoldDB" id="A0A0L0DEP9"/>
<dbReference type="Pfam" id="PF12937">
    <property type="entry name" value="F-box-like"/>
    <property type="match status" value="1"/>
</dbReference>
<dbReference type="InterPro" id="IPR019775">
    <property type="entry name" value="WD40_repeat_CS"/>
</dbReference>
<gene>
    <name evidence="5" type="ORF">AMSG_00859</name>
</gene>
<dbReference type="PROSITE" id="PS50181">
    <property type="entry name" value="FBOX"/>
    <property type="match status" value="1"/>
</dbReference>
<dbReference type="PROSITE" id="PS00678">
    <property type="entry name" value="WD_REPEATS_1"/>
    <property type="match status" value="1"/>
</dbReference>
<dbReference type="Gene3D" id="1.20.1280.50">
    <property type="match status" value="1"/>
</dbReference>
<dbReference type="InterPro" id="IPR001810">
    <property type="entry name" value="F-box_dom"/>
</dbReference>
<evidence type="ECO:0000259" key="4">
    <source>
        <dbReference type="PROSITE" id="PS50181"/>
    </source>
</evidence>